<organism evidence="1">
    <name type="scientific">Rhizophora mucronata</name>
    <name type="common">Asiatic mangrove</name>
    <dbReference type="NCBI Taxonomy" id="61149"/>
    <lineage>
        <taxon>Eukaryota</taxon>
        <taxon>Viridiplantae</taxon>
        <taxon>Streptophyta</taxon>
        <taxon>Embryophyta</taxon>
        <taxon>Tracheophyta</taxon>
        <taxon>Spermatophyta</taxon>
        <taxon>Magnoliopsida</taxon>
        <taxon>eudicotyledons</taxon>
        <taxon>Gunneridae</taxon>
        <taxon>Pentapetalae</taxon>
        <taxon>rosids</taxon>
        <taxon>fabids</taxon>
        <taxon>Malpighiales</taxon>
        <taxon>Rhizophoraceae</taxon>
        <taxon>Rhizophora</taxon>
    </lineage>
</organism>
<proteinExistence type="predicted"/>
<reference evidence="1" key="1">
    <citation type="submission" date="2018-02" db="EMBL/GenBank/DDBJ databases">
        <title>Rhizophora mucronata_Transcriptome.</title>
        <authorList>
            <person name="Meera S.P."/>
            <person name="Sreeshan A."/>
            <person name="Augustine A."/>
        </authorList>
    </citation>
    <scope>NUCLEOTIDE SEQUENCE</scope>
    <source>
        <tissue evidence="1">Leaf</tissue>
    </source>
</reference>
<dbReference type="AlphaFoldDB" id="A0A2P2LSK3"/>
<evidence type="ECO:0000313" key="1">
    <source>
        <dbReference type="EMBL" id="MBX20955.1"/>
    </source>
</evidence>
<accession>A0A2P2LSK3</accession>
<name>A0A2P2LSK3_RHIMU</name>
<dbReference type="EMBL" id="GGEC01040471">
    <property type="protein sequence ID" value="MBX20955.1"/>
    <property type="molecule type" value="Transcribed_RNA"/>
</dbReference>
<sequence length="52" mass="6017">MHGLILGQLFCLRHKLNLILEICLHFTNYLSGSLDSKGFNLHFPFFSSSKMF</sequence>
<protein>
    <submittedName>
        <fullName evidence="1">Uncharacterized protein</fullName>
    </submittedName>
</protein>